<dbReference type="CDD" id="cd00118">
    <property type="entry name" value="LysM"/>
    <property type="match status" value="1"/>
</dbReference>
<evidence type="ECO:0000313" key="3">
    <source>
        <dbReference type="EMBL" id="QBK25744.1"/>
    </source>
</evidence>
<protein>
    <submittedName>
        <fullName evidence="3">LysM peptidoglycan-binding domain-containing protein</fullName>
    </submittedName>
</protein>
<keyword evidence="1" id="KW-0472">Membrane</keyword>
<dbReference type="AlphaFoldDB" id="A0A4P6URU7"/>
<organism evidence="3 4">
    <name type="scientific">Ureibacillus thermophilus</name>
    <dbReference type="NCBI Taxonomy" id="367743"/>
    <lineage>
        <taxon>Bacteria</taxon>
        <taxon>Bacillati</taxon>
        <taxon>Bacillota</taxon>
        <taxon>Bacilli</taxon>
        <taxon>Bacillales</taxon>
        <taxon>Caryophanaceae</taxon>
        <taxon>Ureibacillus</taxon>
    </lineage>
</organism>
<evidence type="ECO:0000259" key="2">
    <source>
        <dbReference type="PROSITE" id="PS51782"/>
    </source>
</evidence>
<dbReference type="RefSeq" id="WP_208649440.1">
    <property type="nucleotide sequence ID" value="NZ_CP036528.1"/>
</dbReference>
<keyword evidence="4" id="KW-1185">Reference proteome</keyword>
<evidence type="ECO:0000313" key="4">
    <source>
        <dbReference type="Proteomes" id="UP000291151"/>
    </source>
</evidence>
<sequence length="111" mass="12901">MGLLQRKHYIKILFIVSLLIIAYIFITDEDFSYEQITIQEGDTLWTLADRYKGDMTKEQWIRLVTAENNLNGNHIIAGDTLIIPIPKNAIYIAVNEEEIQSIKVARNDYEK</sequence>
<reference evidence="3 4" key="1">
    <citation type="submission" date="2019-02" db="EMBL/GenBank/DDBJ databases">
        <title>Ureibacillus thermophilus.</title>
        <authorList>
            <person name="Sunny J.S."/>
            <person name="Natarajan A."/>
            <person name="Saleena L.M."/>
        </authorList>
    </citation>
    <scope>NUCLEOTIDE SEQUENCE [LARGE SCALE GENOMIC DNA]</scope>
    <source>
        <strain evidence="3 4">LM102</strain>
    </source>
</reference>
<keyword evidence="1" id="KW-0812">Transmembrane</keyword>
<proteinExistence type="predicted"/>
<dbReference type="Gene3D" id="3.10.350.10">
    <property type="entry name" value="LysM domain"/>
    <property type="match status" value="1"/>
</dbReference>
<dbReference type="SUPFAM" id="SSF54106">
    <property type="entry name" value="LysM domain"/>
    <property type="match status" value="1"/>
</dbReference>
<name>A0A4P6URU7_9BACL</name>
<keyword evidence="1" id="KW-1133">Transmembrane helix</keyword>
<dbReference type="SMART" id="SM00257">
    <property type="entry name" value="LysM"/>
    <property type="match status" value="1"/>
</dbReference>
<dbReference type="InterPro" id="IPR018392">
    <property type="entry name" value="LysM"/>
</dbReference>
<accession>A0A4P6URU7</accession>
<dbReference type="EMBL" id="CP036528">
    <property type="protein sequence ID" value="QBK25744.1"/>
    <property type="molecule type" value="Genomic_DNA"/>
</dbReference>
<feature type="domain" description="LysM" evidence="2">
    <location>
        <begin position="34"/>
        <end position="83"/>
    </location>
</feature>
<gene>
    <name evidence="3" type="ORF">DKZ56_07625</name>
</gene>
<feature type="transmembrane region" description="Helical" evidence="1">
    <location>
        <begin position="9"/>
        <end position="26"/>
    </location>
</feature>
<dbReference type="Pfam" id="PF01476">
    <property type="entry name" value="LysM"/>
    <property type="match status" value="1"/>
</dbReference>
<dbReference type="KEGG" id="uth:DKZ56_07625"/>
<dbReference type="Proteomes" id="UP000291151">
    <property type="component" value="Chromosome"/>
</dbReference>
<dbReference type="PROSITE" id="PS51782">
    <property type="entry name" value="LYSM"/>
    <property type="match status" value="1"/>
</dbReference>
<dbReference type="InterPro" id="IPR036779">
    <property type="entry name" value="LysM_dom_sf"/>
</dbReference>
<evidence type="ECO:0000256" key="1">
    <source>
        <dbReference type="SAM" id="Phobius"/>
    </source>
</evidence>